<dbReference type="RefSeq" id="WP_183510476.1">
    <property type="nucleotide sequence ID" value="NZ_BAABGK010000107.1"/>
</dbReference>
<proteinExistence type="predicted"/>
<dbReference type="InterPro" id="IPR018713">
    <property type="entry name" value="MPAB/Lcp_cat_dom"/>
</dbReference>
<dbReference type="Pfam" id="PF09995">
    <property type="entry name" value="MPAB_Lcp_cat"/>
    <property type="match status" value="1"/>
</dbReference>
<dbReference type="InterPro" id="IPR018960">
    <property type="entry name" value="DUF1990"/>
</dbReference>
<evidence type="ECO:0000259" key="2">
    <source>
        <dbReference type="Pfam" id="PF09995"/>
    </source>
</evidence>
<feature type="domain" description="ER-bound oxygenase mpaB/mpaB'/Rubber oxygenase catalytic" evidence="2">
    <location>
        <begin position="43"/>
        <end position="256"/>
    </location>
</feature>
<sequence length="466" mass="49995">MLDVLRGKLHTTFSTQGSHGPVWERELDAGDDAGYFAHDSPVWVVHGGMSPMAAGIRALLTQALHPGALAGIAEHSNYQSDPLARLAGTIRWIYTLTYGDTRAANRACAWVQRLHVPVTGSYTSGSGEQLQYSANDPGLSAWVHIAFADAFLRAHEIFSGPVPQGADAYVAQWAKAGELMGVLDPPRSDAELRAAIAGYESRGELVGGPRVAEVVSFLKNPPLDPMILPGYKLLFTAVVDTLPESHRRLLGLERSRLGPIPLPSTLGGKAALGLAGITLAKKGPAELAARRRLFRLGVLNDLSYPGPGLLTRVPVPPGYRLMTLREPVGHGPAAFAALLEGIMSWGLHERSGLRVRADVPRVALGSRVELGFGTGPARITAPCRVVRLIDEPTRAGFVYGTLAGHPERGEESFAAVLDDDGTVYLELRAVSRHSNWFYRLGAPVTESAQALATRRYVAAARDLARQ</sequence>
<organism evidence="3 4">
    <name type="scientific">Paeniglutamicibacter cryotolerans</name>
    <dbReference type="NCBI Taxonomy" id="670079"/>
    <lineage>
        <taxon>Bacteria</taxon>
        <taxon>Bacillati</taxon>
        <taxon>Actinomycetota</taxon>
        <taxon>Actinomycetes</taxon>
        <taxon>Micrococcales</taxon>
        <taxon>Micrococcaceae</taxon>
        <taxon>Paeniglutamicibacter</taxon>
    </lineage>
</organism>
<evidence type="ECO:0000313" key="3">
    <source>
        <dbReference type="EMBL" id="MBB2995177.1"/>
    </source>
</evidence>
<dbReference type="PANTHER" id="PTHR36151">
    <property type="entry name" value="BLR2777 PROTEIN"/>
    <property type="match status" value="1"/>
</dbReference>
<dbReference type="AlphaFoldDB" id="A0A839QHE7"/>
<protein>
    <submittedName>
        <fullName evidence="3">Uncharacterized protein (UPF0548 family)/uncharacterized protein (DUF2236 family)</fullName>
    </submittedName>
</protein>
<dbReference type="EMBL" id="JACHVS010000001">
    <property type="protein sequence ID" value="MBB2995177.1"/>
    <property type="molecule type" value="Genomic_DNA"/>
</dbReference>
<reference evidence="3 4" key="1">
    <citation type="submission" date="2020-08" db="EMBL/GenBank/DDBJ databases">
        <title>Sequencing the genomes of 1000 actinobacteria strains.</title>
        <authorList>
            <person name="Klenk H.-P."/>
        </authorList>
    </citation>
    <scope>NUCLEOTIDE SEQUENCE [LARGE SCALE GENOMIC DNA]</scope>
    <source>
        <strain evidence="3 4">DSM 22826</strain>
    </source>
</reference>
<keyword evidence="4" id="KW-1185">Reference proteome</keyword>
<dbReference type="PANTHER" id="PTHR36151:SF3">
    <property type="entry name" value="ER-BOUND OXYGENASE MPAB_MPAB'_RUBBER OXYGENASE CATALYTIC DOMAIN-CONTAINING PROTEIN"/>
    <property type="match status" value="1"/>
</dbReference>
<dbReference type="GO" id="GO:0016491">
    <property type="term" value="F:oxidoreductase activity"/>
    <property type="evidence" value="ECO:0007669"/>
    <property type="project" value="InterPro"/>
</dbReference>
<feature type="domain" description="DUF1990" evidence="1">
    <location>
        <begin position="311"/>
        <end position="459"/>
    </location>
</feature>
<gene>
    <name evidence="3" type="ORF">E9229_001368</name>
</gene>
<dbReference type="Pfam" id="PF09348">
    <property type="entry name" value="DUF1990"/>
    <property type="match status" value="1"/>
</dbReference>
<comment type="caution">
    <text evidence="3">The sequence shown here is derived from an EMBL/GenBank/DDBJ whole genome shotgun (WGS) entry which is preliminary data.</text>
</comment>
<evidence type="ECO:0000313" key="4">
    <source>
        <dbReference type="Proteomes" id="UP000523000"/>
    </source>
</evidence>
<dbReference type="Proteomes" id="UP000523000">
    <property type="component" value="Unassembled WGS sequence"/>
</dbReference>
<name>A0A839QHE7_9MICC</name>
<accession>A0A839QHE7</accession>
<evidence type="ECO:0000259" key="1">
    <source>
        <dbReference type="Pfam" id="PF09348"/>
    </source>
</evidence>